<gene>
    <name evidence="8" type="primary">ftsB</name>
    <name evidence="9" type="ORF">D9V67_02165</name>
</gene>
<evidence type="ECO:0000256" key="6">
    <source>
        <dbReference type="ARBA" id="ARBA00023136"/>
    </source>
</evidence>
<feature type="topological domain" description="Cytoplasmic" evidence="8">
    <location>
        <begin position="1"/>
        <end position="3"/>
    </location>
</feature>
<comment type="function">
    <text evidence="8">Essential cell division protein. May link together the upstream cell division proteins, which are predominantly cytoplasmic, with the downstream cell division proteins, which are predominantly extracellular.</text>
</comment>
<evidence type="ECO:0000256" key="5">
    <source>
        <dbReference type="ARBA" id="ARBA00023054"/>
    </source>
</evidence>
<dbReference type="PANTHER" id="PTHR37485:SF1">
    <property type="entry name" value="CELL DIVISION PROTEIN FTSB"/>
    <property type="match status" value="1"/>
</dbReference>
<keyword evidence="6 8" id="KW-0472">Membrane</keyword>
<evidence type="ECO:0000256" key="1">
    <source>
        <dbReference type="ARBA" id="ARBA00022475"/>
    </source>
</evidence>
<dbReference type="InterPro" id="IPR007060">
    <property type="entry name" value="FtsL/DivIC"/>
</dbReference>
<reference evidence="9 10" key="1">
    <citation type="submission" date="2018-12" db="EMBL/GenBank/DDBJ databases">
        <authorList>
            <person name="Chong R.A."/>
        </authorList>
    </citation>
    <scope>NUCLEOTIDE SEQUENCE [LARGE SCALE GENOMIC DNA]</scope>
    <source>
        <strain evidence="9 10">Bca</strain>
    </source>
</reference>
<dbReference type="RefSeq" id="WP_158359679.1">
    <property type="nucleotide sequence ID" value="NZ_CP034879.1"/>
</dbReference>
<name>A0A4D6XSG2_9GAMM</name>
<dbReference type="GO" id="GO:0005886">
    <property type="term" value="C:plasma membrane"/>
    <property type="evidence" value="ECO:0007669"/>
    <property type="project" value="UniProtKB-SubCell"/>
</dbReference>
<keyword evidence="4 8" id="KW-1133">Transmembrane helix</keyword>
<keyword evidence="1 8" id="KW-1003">Cell membrane</keyword>
<keyword evidence="2 8" id="KW-0132">Cell division</keyword>
<dbReference type="InterPro" id="IPR023081">
    <property type="entry name" value="Cell_div_FtsB"/>
</dbReference>
<keyword evidence="3 8" id="KW-0812">Transmembrane</keyword>
<proteinExistence type="inferred from homology"/>
<dbReference type="OrthoDB" id="7061211at2"/>
<dbReference type="PANTHER" id="PTHR37485">
    <property type="entry name" value="CELL DIVISION PROTEIN FTSB"/>
    <property type="match status" value="1"/>
</dbReference>
<reference evidence="9 10" key="2">
    <citation type="submission" date="2019-05" db="EMBL/GenBank/DDBJ databases">
        <title>Genome evolution of the obligate endosymbiont Buchnera aphidicola.</title>
        <authorList>
            <person name="Moran N.A."/>
        </authorList>
    </citation>
    <scope>NUCLEOTIDE SEQUENCE [LARGE SCALE GENOMIC DNA]</scope>
    <source>
        <strain evidence="9 10">Bca</strain>
    </source>
</reference>
<comment type="subcellular location">
    <subcellularLocation>
        <location evidence="8">Cell membrane</location>
        <topology evidence="8">Single-pass type II membrane protein</topology>
    </subcellularLocation>
    <text evidence="8">Localizes to the division septum.</text>
</comment>
<evidence type="ECO:0000256" key="3">
    <source>
        <dbReference type="ARBA" id="ARBA00022692"/>
    </source>
</evidence>
<comment type="similarity">
    <text evidence="8">Belongs to the FtsB family.</text>
</comment>
<evidence type="ECO:0000256" key="4">
    <source>
        <dbReference type="ARBA" id="ARBA00022989"/>
    </source>
</evidence>
<dbReference type="Proteomes" id="UP000298594">
    <property type="component" value="Chromosome"/>
</dbReference>
<dbReference type="EMBL" id="CP034879">
    <property type="protein sequence ID" value="QCI20552.1"/>
    <property type="molecule type" value="Genomic_DNA"/>
</dbReference>
<dbReference type="HAMAP" id="MF_00599">
    <property type="entry name" value="FtsB"/>
    <property type="match status" value="1"/>
</dbReference>
<accession>A0A4D6XSG2</accession>
<organism evidence="9 10">
    <name type="scientific">Buchnera aphidicola</name>
    <name type="common">Brachycaudus cardui</name>
    <dbReference type="NCBI Taxonomy" id="557993"/>
    <lineage>
        <taxon>Bacteria</taxon>
        <taxon>Pseudomonadati</taxon>
        <taxon>Pseudomonadota</taxon>
        <taxon>Gammaproteobacteria</taxon>
        <taxon>Enterobacterales</taxon>
        <taxon>Erwiniaceae</taxon>
        <taxon>Buchnera</taxon>
    </lineage>
</organism>
<keyword evidence="7 8" id="KW-0131">Cell cycle</keyword>
<feature type="topological domain" description="Extracellular" evidence="8">
    <location>
        <begin position="22"/>
        <end position="71"/>
    </location>
</feature>
<dbReference type="GO" id="GO:0030428">
    <property type="term" value="C:cell septum"/>
    <property type="evidence" value="ECO:0007669"/>
    <property type="project" value="TreeGrafter"/>
</dbReference>
<dbReference type="Pfam" id="PF04977">
    <property type="entry name" value="DivIC"/>
    <property type="match status" value="1"/>
</dbReference>
<dbReference type="GO" id="GO:0032153">
    <property type="term" value="C:cell division site"/>
    <property type="evidence" value="ECO:0007669"/>
    <property type="project" value="UniProtKB-UniRule"/>
</dbReference>
<dbReference type="GO" id="GO:0043093">
    <property type="term" value="P:FtsZ-dependent cytokinesis"/>
    <property type="evidence" value="ECO:0007669"/>
    <property type="project" value="UniProtKB-UniRule"/>
</dbReference>
<dbReference type="AlphaFoldDB" id="A0A4D6XSG2"/>
<evidence type="ECO:0000313" key="9">
    <source>
        <dbReference type="EMBL" id="QCI20552.1"/>
    </source>
</evidence>
<evidence type="ECO:0000256" key="7">
    <source>
        <dbReference type="ARBA" id="ARBA00023306"/>
    </source>
</evidence>
<evidence type="ECO:0000256" key="8">
    <source>
        <dbReference type="HAMAP-Rule" id="MF_00599"/>
    </source>
</evidence>
<evidence type="ECO:0000256" key="2">
    <source>
        <dbReference type="ARBA" id="ARBA00022618"/>
    </source>
</evidence>
<evidence type="ECO:0000313" key="10">
    <source>
        <dbReference type="Proteomes" id="UP000298594"/>
    </source>
</evidence>
<keyword evidence="5" id="KW-0175">Coiled coil</keyword>
<sequence>MKILKIFLLFIFLWLQYSLWLGKNGVIDYIKIYNKVIKEKKTNADLDIRNNQIMSEIENLNHINDIKHNDI</sequence>
<protein>
    <recommendedName>
        <fullName evidence="8">Cell division protein FtsB</fullName>
    </recommendedName>
</protein>